<dbReference type="Proteomes" id="UP000483820">
    <property type="component" value="Chromosome I"/>
</dbReference>
<dbReference type="RefSeq" id="XP_053592258.1">
    <property type="nucleotide sequence ID" value="XM_053723613.1"/>
</dbReference>
<protein>
    <recommendedName>
        <fullName evidence="1">Sdz-33 F-box domain-containing protein</fullName>
    </recommendedName>
</protein>
<evidence type="ECO:0000313" key="2">
    <source>
        <dbReference type="EMBL" id="KAF1770974.1"/>
    </source>
</evidence>
<evidence type="ECO:0000259" key="1">
    <source>
        <dbReference type="Pfam" id="PF07735"/>
    </source>
</evidence>
<dbReference type="InterPro" id="IPR012885">
    <property type="entry name" value="F-box_Sdz-33"/>
</dbReference>
<sequence>MTVIIDPVMKSSNLNVFINWLNQHEKLSKIPYLSAHNEKEGDEFYSNWFMQNFKKDIGVLSFYGNYYATERAVLKVNGKVDSLELDSSEKLLDLDHLISMDCVYISGETSLTNRDLNSFMKNWKEMKTNQRVEFYFIDAAENLDWSIILKGLDGEIRDVRTLRREYLSPWNGTQIFKVYGGVDITRTDGKIATIGMRLHIIDSKPLSREMIRDYQKIIVGQNMDGQEMDMNFVHDPEYRLNAYCRKAFFVMVE</sequence>
<dbReference type="CTD" id="9806583"/>
<dbReference type="PANTHER" id="PTHR21503">
    <property type="entry name" value="F-BOX-CONTAINING HYPOTHETICAL PROTEIN C.ELEGANS"/>
    <property type="match status" value="1"/>
</dbReference>
<gene>
    <name evidence="2" type="ORF">GCK72_002798</name>
</gene>
<comment type="caution">
    <text evidence="2">The sequence shown here is derived from an EMBL/GenBank/DDBJ whole genome shotgun (WGS) entry which is preliminary data.</text>
</comment>
<accession>A0A6A5HW29</accession>
<dbReference type="GeneID" id="9806583"/>
<name>A0A6A5HW29_CAERE</name>
<reference evidence="2 3" key="1">
    <citation type="submission" date="2019-12" db="EMBL/GenBank/DDBJ databases">
        <title>Chromosome-level assembly of the Caenorhabditis remanei genome.</title>
        <authorList>
            <person name="Teterina A.A."/>
            <person name="Willis J.H."/>
            <person name="Phillips P.C."/>
        </authorList>
    </citation>
    <scope>NUCLEOTIDE SEQUENCE [LARGE SCALE GENOMIC DNA]</scope>
    <source>
        <strain evidence="2 3">PX506</strain>
        <tissue evidence="2">Whole organism</tissue>
    </source>
</reference>
<proteinExistence type="predicted"/>
<dbReference type="Pfam" id="PF07735">
    <property type="entry name" value="FBA_2"/>
    <property type="match status" value="1"/>
</dbReference>
<dbReference type="EMBL" id="WUAV01000001">
    <property type="protein sequence ID" value="KAF1770974.1"/>
    <property type="molecule type" value="Genomic_DNA"/>
</dbReference>
<feature type="domain" description="Sdz-33 F-box" evidence="1">
    <location>
        <begin position="79"/>
        <end position="134"/>
    </location>
</feature>
<dbReference type="KEGG" id="crq:GCK72_002798"/>
<dbReference type="AlphaFoldDB" id="A0A6A5HW29"/>
<organism evidence="2 3">
    <name type="scientific">Caenorhabditis remanei</name>
    <name type="common">Caenorhabditis vulgaris</name>
    <dbReference type="NCBI Taxonomy" id="31234"/>
    <lineage>
        <taxon>Eukaryota</taxon>
        <taxon>Metazoa</taxon>
        <taxon>Ecdysozoa</taxon>
        <taxon>Nematoda</taxon>
        <taxon>Chromadorea</taxon>
        <taxon>Rhabditida</taxon>
        <taxon>Rhabditina</taxon>
        <taxon>Rhabditomorpha</taxon>
        <taxon>Rhabditoidea</taxon>
        <taxon>Rhabditidae</taxon>
        <taxon>Peloderinae</taxon>
        <taxon>Caenorhabditis</taxon>
    </lineage>
</organism>
<dbReference type="PANTHER" id="PTHR21503:SF8">
    <property type="entry name" value="F-BOX ASSOCIATED DOMAIN-CONTAINING PROTEIN-RELATED"/>
    <property type="match status" value="1"/>
</dbReference>
<evidence type="ECO:0000313" key="3">
    <source>
        <dbReference type="Proteomes" id="UP000483820"/>
    </source>
</evidence>